<dbReference type="CDD" id="cd06173">
    <property type="entry name" value="MFS_MefA_like"/>
    <property type="match status" value="1"/>
</dbReference>
<feature type="transmembrane region" description="Helical" evidence="7">
    <location>
        <begin position="212"/>
        <end position="245"/>
    </location>
</feature>
<keyword evidence="3" id="KW-1003">Cell membrane</keyword>
<feature type="transmembrane region" description="Helical" evidence="7">
    <location>
        <begin position="78"/>
        <end position="99"/>
    </location>
</feature>
<dbReference type="Gene3D" id="1.20.1250.20">
    <property type="entry name" value="MFS general substrate transporter like domains"/>
    <property type="match status" value="1"/>
</dbReference>
<evidence type="ECO:0000259" key="8">
    <source>
        <dbReference type="PROSITE" id="PS50850"/>
    </source>
</evidence>
<dbReference type="InterPro" id="IPR011701">
    <property type="entry name" value="MFS"/>
</dbReference>
<evidence type="ECO:0000313" key="10">
    <source>
        <dbReference type="Proteomes" id="UP001549097"/>
    </source>
</evidence>
<evidence type="ECO:0000256" key="1">
    <source>
        <dbReference type="ARBA" id="ARBA00004651"/>
    </source>
</evidence>
<feature type="transmembrane region" description="Helical" evidence="7">
    <location>
        <begin position="45"/>
        <end position="66"/>
    </location>
</feature>
<dbReference type="PANTHER" id="PTHR23513">
    <property type="entry name" value="INTEGRAL MEMBRANE EFFLUX PROTEIN-RELATED"/>
    <property type="match status" value="1"/>
</dbReference>
<evidence type="ECO:0000256" key="3">
    <source>
        <dbReference type="ARBA" id="ARBA00022475"/>
    </source>
</evidence>
<dbReference type="InterPro" id="IPR020846">
    <property type="entry name" value="MFS_dom"/>
</dbReference>
<evidence type="ECO:0000256" key="2">
    <source>
        <dbReference type="ARBA" id="ARBA00022448"/>
    </source>
</evidence>
<feature type="transmembrane region" description="Helical" evidence="7">
    <location>
        <begin position="341"/>
        <end position="364"/>
    </location>
</feature>
<dbReference type="Pfam" id="PF07690">
    <property type="entry name" value="MFS_1"/>
    <property type="match status" value="1"/>
</dbReference>
<evidence type="ECO:0000256" key="5">
    <source>
        <dbReference type="ARBA" id="ARBA00022989"/>
    </source>
</evidence>
<feature type="transmembrane region" description="Helical" evidence="7">
    <location>
        <begin position="173"/>
        <end position="192"/>
    </location>
</feature>
<feature type="domain" description="Major facilitator superfamily (MFS) profile" evidence="8">
    <location>
        <begin position="12"/>
        <end position="405"/>
    </location>
</feature>
<feature type="transmembrane region" description="Helical" evidence="7">
    <location>
        <begin position="142"/>
        <end position="167"/>
    </location>
</feature>
<feature type="transmembrane region" description="Helical" evidence="7">
    <location>
        <begin position="12"/>
        <end position="39"/>
    </location>
</feature>
<feature type="transmembrane region" description="Helical" evidence="7">
    <location>
        <begin position="310"/>
        <end position="329"/>
    </location>
</feature>
<comment type="caution">
    <text evidence="9">The sequence shown here is derived from an EMBL/GenBank/DDBJ whole genome shotgun (WGS) entry which is preliminary data.</text>
</comment>
<feature type="transmembrane region" description="Helical" evidence="7">
    <location>
        <begin position="257"/>
        <end position="278"/>
    </location>
</feature>
<keyword evidence="5 7" id="KW-1133">Transmembrane helix</keyword>
<name>A0ABV2LKJ8_9BACL</name>
<dbReference type="SUPFAM" id="SSF103473">
    <property type="entry name" value="MFS general substrate transporter"/>
    <property type="match status" value="1"/>
</dbReference>
<evidence type="ECO:0000256" key="4">
    <source>
        <dbReference type="ARBA" id="ARBA00022692"/>
    </source>
</evidence>
<protein>
    <submittedName>
        <fullName evidence="9">MFS family permease</fullName>
    </submittedName>
</protein>
<dbReference type="RefSeq" id="WP_198766767.1">
    <property type="nucleotide sequence ID" value="NZ_JAEACF010000001.1"/>
</dbReference>
<reference evidence="9 10" key="1">
    <citation type="submission" date="2024-06" db="EMBL/GenBank/DDBJ databases">
        <title>Genomic Encyclopedia of Type Strains, Phase IV (KMG-IV): sequencing the most valuable type-strain genomes for metagenomic binning, comparative biology and taxonomic classification.</title>
        <authorList>
            <person name="Goeker M."/>
        </authorList>
    </citation>
    <scope>NUCLEOTIDE SEQUENCE [LARGE SCALE GENOMIC DNA]</scope>
    <source>
        <strain evidence="9 10">DSM 100124</strain>
    </source>
</reference>
<dbReference type="EMBL" id="JBEPMP010000001">
    <property type="protein sequence ID" value="MET3729094.1"/>
    <property type="molecule type" value="Genomic_DNA"/>
</dbReference>
<dbReference type="PANTHER" id="PTHR23513:SF6">
    <property type="entry name" value="MAJOR FACILITATOR SUPERFAMILY ASSOCIATED DOMAIN-CONTAINING PROTEIN"/>
    <property type="match status" value="1"/>
</dbReference>
<evidence type="ECO:0000256" key="6">
    <source>
        <dbReference type="ARBA" id="ARBA00023136"/>
    </source>
</evidence>
<accession>A0ABV2LKJ8</accession>
<keyword evidence="6 7" id="KW-0472">Membrane</keyword>
<comment type="subcellular location">
    <subcellularLocation>
        <location evidence="1">Cell membrane</location>
        <topology evidence="1">Multi-pass membrane protein</topology>
    </subcellularLocation>
</comment>
<dbReference type="PROSITE" id="PS50850">
    <property type="entry name" value="MFS"/>
    <property type="match status" value="1"/>
</dbReference>
<feature type="transmembrane region" description="Helical" evidence="7">
    <location>
        <begin position="105"/>
        <end position="121"/>
    </location>
</feature>
<proteinExistence type="predicted"/>
<evidence type="ECO:0000313" key="9">
    <source>
        <dbReference type="EMBL" id="MET3729094.1"/>
    </source>
</evidence>
<gene>
    <name evidence="9" type="ORF">ABID52_002675</name>
</gene>
<keyword evidence="2" id="KW-0813">Transport</keyword>
<dbReference type="Proteomes" id="UP001549097">
    <property type="component" value="Unassembled WGS sequence"/>
</dbReference>
<dbReference type="InterPro" id="IPR036259">
    <property type="entry name" value="MFS_trans_sf"/>
</dbReference>
<feature type="transmembrane region" description="Helical" evidence="7">
    <location>
        <begin position="376"/>
        <end position="397"/>
    </location>
</feature>
<keyword evidence="4 7" id="KW-0812">Transmembrane</keyword>
<sequence length="407" mass="44339">MKLSGEIFRNKSFLYFWLSSILAAMGDSIFMITLMWLLVQLSGSPVIVGTYILLVTMTKFSFILFGGAVVDRFSVRKLLIGSALGRGAILLLIFLVISYTQPPIYYFYITGVLFGLIDAISEPAGITFRTRLVPEKHYTQSMSLIMMAGQASGVVGPLLGAMLYALYGAKMAFLINGVAFFVAAGLFLFIKVKEVNNEKEHSSFFMGIKEGFTFFINTPVLATMAVFAFFANAAVGAVMVSLPFLMKDLDFGIKGYGWAQTSLAIGSVVAAVVFSLFVIHKPKPYMTLLICFLQGASIVLIGFFSKELAILLLLLSFVGFFEAAVNVIAPSVNHALIPPKLFGRVIGIMVIIMGISEPIAAGTAGLLIEKIGATDVFVWGGLMEMLVAIIVFSLPFIRNYKPEDKRS</sequence>
<organism evidence="9 10">
    <name type="scientific">Fictibacillus halophilus</name>
    <dbReference type="NCBI Taxonomy" id="1610490"/>
    <lineage>
        <taxon>Bacteria</taxon>
        <taxon>Bacillati</taxon>
        <taxon>Bacillota</taxon>
        <taxon>Bacilli</taxon>
        <taxon>Bacillales</taxon>
        <taxon>Fictibacillaceae</taxon>
        <taxon>Fictibacillus</taxon>
    </lineage>
</organism>
<evidence type="ECO:0000256" key="7">
    <source>
        <dbReference type="SAM" id="Phobius"/>
    </source>
</evidence>
<feature type="transmembrane region" description="Helical" evidence="7">
    <location>
        <begin position="285"/>
        <end position="304"/>
    </location>
</feature>
<keyword evidence="10" id="KW-1185">Reference proteome</keyword>